<evidence type="ECO:0000313" key="2">
    <source>
        <dbReference type="Proteomes" id="UP000198802"/>
    </source>
</evidence>
<dbReference type="EMBL" id="FAOZ01000002">
    <property type="protein sequence ID" value="CUU54176.1"/>
    <property type="molecule type" value="Genomic_DNA"/>
</dbReference>
<proteinExistence type="predicted"/>
<sequence>MSRTARRGLIAFSVTIVVALVILGVLDRVAARVVADQIATRAQASQNLAERPTVSLGGFPFLTQVTAGRYRHVNIEIRGYERDGVRVDRLRAELAGVHLPLSDVLNQDVQQVPVDQVKAQVDLTFDDLNAYLATQNPPARVAPAGQGLEISGTVEVLGSQYPVSGIADIGVAADSVTFTPRDLTAGLGAVIPTQLLEPLRELLTVKVPVTGLPFNMGLRSVVVGADRLTFTAGGENVLLDADLAQTGVPAGSSGL</sequence>
<name>A0A0S4QF84_9ACTN</name>
<accession>A0A0S4QF84</accession>
<dbReference type="Pfam" id="PF11209">
    <property type="entry name" value="LmeA"/>
    <property type="match status" value="1"/>
</dbReference>
<dbReference type="InterPro" id="IPR021373">
    <property type="entry name" value="DUF2993"/>
</dbReference>
<protein>
    <recommendedName>
        <fullName evidence="3">DUF2993 domain-containing protein</fullName>
    </recommendedName>
</protein>
<keyword evidence="2" id="KW-1185">Reference proteome</keyword>
<evidence type="ECO:0008006" key="3">
    <source>
        <dbReference type="Google" id="ProtNLM"/>
    </source>
</evidence>
<dbReference type="RefSeq" id="WP_091271489.1">
    <property type="nucleotide sequence ID" value="NZ_FAOZ01000002.1"/>
</dbReference>
<organism evidence="1 2">
    <name type="scientific">Parafrankia irregularis</name>
    <dbReference type="NCBI Taxonomy" id="795642"/>
    <lineage>
        <taxon>Bacteria</taxon>
        <taxon>Bacillati</taxon>
        <taxon>Actinomycetota</taxon>
        <taxon>Actinomycetes</taxon>
        <taxon>Frankiales</taxon>
        <taxon>Frankiaceae</taxon>
        <taxon>Parafrankia</taxon>
    </lineage>
</organism>
<evidence type="ECO:0000313" key="1">
    <source>
        <dbReference type="EMBL" id="CUU54176.1"/>
    </source>
</evidence>
<reference evidence="2" key="1">
    <citation type="submission" date="2015-11" db="EMBL/GenBank/DDBJ databases">
        <authorList>
            <person name="Varghese N."/>
        </authorList>
    </citation>
    <scope>NUCLEOTIDE SEQUENCE [LARGE SCALE GENOMIC DNA]</scope>
    <source>
        <strain evidence="2">DSM 45899</strain>
    </source>
</reference>
<dbReference type="Proteomes" id="UP000198802">
    <property type="component" value="Unassembled WGS sequence"/>
</dbReference>
<dbReference type="AlphaFoldDB" id="A0A0S4QF84"/>
<gene>
    <name evidence="1" type="ORF">Ga0074812_102182</name>
</gene>